<dbReference type="Proteomes" id="UP000015347">
    <property type="component" value="Unassembled WGS sequence"/>
</dbReference>
<protein>
    <submittedName>
        <fullName evidence="2">Uncharacterized protein</fullName>
    </submittedName>
</protein>
<feature type="region of interest" description="Disordered" evidence="1">
    <location>
        <begin position="92"/>
        <end position="122"/>
    </location>
</feature>
<accession>S9S1C6</accession>
<evidence type="ECO:0000313" key="2">
    <source>
        <dbReference type="EMBL" id="EPX84010.1"/>
    </source>
</evidence>
<evidence type="ECO:0000256" key="1">
    <source>
        <dbReference type="SAM" id="MobiDB-lite"/>
    </source>
</evidence>
<dbReference type="STRING" id="1123237.Salmuc_01785"/>
<evidence type="ECO:0000313" key="3">
    <source>
        <dbReference type="Proteomes" id="UP000015347"/>
    </source>
</evidence>
<name>S9S1C6_9RHOB</name>
<proteinExistence type="predicted"/>
<dbReference type="HOGENOM" id="CLU_2025104_0_0_5"/>
<feature type="compositionally biased region" description="Basic and acidic residues" evidence="1">
    <location>
        <begin position="108"/>
        <end position="122"/>
    </location>
</feature>
<dbReference type="EMBL" id="APVH01000013">
    <property type="protein sequence ID" value="EPX84010.1"/>
    <property type="molecule type" value="Genomic_DNA"/>
</dbReference>
<gene>
    <name evidence="2" type="ORF">Salmuc_01785</name>
</gene>
<comment type="caution">
    <text evidence="2">The sequence shown here is derived from an EMBL/GenBank/DDBJ whole genome shotgun (WGS) entry which is preliminary data.</text>
</comment>
<sequence length="122" mass="12605">MTPKRAAMPMVAIARRMGVAAITAVVLTGGFVASAKMGAEMADGNSVPVENISTQLQDLADASLTDAERQVACPSVETKTLEAALAPAPAAAPIKSFRPAARTQVPRDPGDQARTEVRPPLP</sequence>
<dbReference type="AlphaFoldDB" id="S9S1C6"/>
<organism evidence="2 3">
    <name type="scientific">Salipiger mucosus DSM 16094</name>
    <dbReference type="NCBI Taxonomy" id="1123237"/>
    <lineage>
        <taxon>Bacteria</taxon>
        <taxon>Pseudomonadati</taxon>
        <taxon>Pseudomonadota</taxon>
        <taxon>Alphaproteobacteria</taxon>
        <taxon>Rhodobacterales</taxon>
        <taxon>Roseobacteraceae</taxon>
        <taxon>Salipiger</taxon>
    </lineage>
</organism>
<keyword evidence="3" id="KW-1185">Reference proteome</keyword>
<reference evidence="3" key="1">
    <citation type="journal article" date="2014" name="Stand. Genomic Sci.">
        <title>Genome sequence of the exopolysaccharide-producing Salipiger mucosus type strain (DSM 16094(T)), a moderately halophilic member of the Roseobacter clade.</title>
        <authorList>
            <person name="Riedel T."/>
            <person name="Spring S."/>
            <person name="Fiebig A."/>
            <person name="Petersen J."/>
            <person name="Kyrpides N.C."/>
            <person name="Goker M."/>
            <person name="Klenk H.P."/>
        </authorList>
    </citation>
    <scope>NUCLEOTIDE SEQUENCE [LARGE SCALE GENOMIC DNA]</scope>
    <source>
        <strain evidence="3">DSM 16094</strain>
    </source>
</reference>